<feature type="domain" description="Integrase catalytic" evidence="2">
    <location>
        <begin position="349"/>
        <end position="535"/>
    </location>
</feature>
<dbReference type="InterPro" id="IPR012337">
    <property type="entry name" value="RNaseH-like_sf"/>
</dbReference>
<gene>
    <name evidence="3" type="ORF">Slati_2635300</name>
</gene>
<dbReference type="AlphaFoldDB" id="A0AAW2VVV4"/>
<organism evidence="3">
    <name type="scientific">Sesamum latifolium</name>
    <dbReference type="NCBI Taxonomy" id="2727402"/>
    <lineage>
        <taxon>Eukaryota</taxon>
        <taxon>Viridiplantae</taxon>
        <taxon>Streptophyta</taxon>
        <taxon>Embryophyta</taxon>
        <taxon>Tracheophyta</taxon>
        <taxon>Spermatophyta</taxon>
        <taxon>Magnoliopsida</taxon>
        <taxon>eudicotyledons</taxon>
        <taxon>Gunneridae</taxon>
        <taxon>Pentapetalae</taxon>
        <taxon>asterids</taxon>
        <taxon>lamiids</taxon>
        <taxon>Lamiales</taxon>
        <taxon>Pedaliaceae</taxon>
        <taxon>Sesamum</taxon>
    </lineage>
</organism>
<dbReference type="Pfam" id="PF07727">
    <property type="entry name" value="RVT_2"/>
    <property type="match status" value="1"/>
</dbReference>
<dbReference type="InterPro" id="IPR001584">
    <property type="entry name" value="Integrase_cat-core"/>
</dbReference>
<reference evidence="3" key="2">
    <citation type="journal article" date="2024" name="Plant">
        <title>Genomic evolution and insights into agronomic trait innovations of Sesamum species.</title>
        <authorList>
            <person name="Miao H."/>
            <person name="Wang L."/>
            <person name="Qu L."/>
            <person name="Liu H."/>
            <person name="Sun Y."/>
            <person name="Le M."/>
            <person name="Wang Q."/>
            <person name="Wei S."/>
            <person name="Zheng Y."/>
            <person name="Lin W."/>
            <person name="Duan Y."/>
            <person name="Cao H."/>
            <person name="Xiong S."/>
            <person name="Wang X."/>
            <person name="Wei L."/>
            <person name="Li C."/>
            <person name="Ma Q."/>
            <person name="Ju M."/>
            <person name="Zhao R."/>
            <person name="Li G."/>
            <person name="Mu C."/>
            <person name="Tian Q."/>
            <person name="Mei H."/>
            <person name="Zhang T."/>
            <person name="Gao T."/>
            <person name="Zhang H."/>
        </authorList>
    </citation>
    <scope>NUCLEOTIDE SEQUENCE</scope>
    <source>
        <strain evidence="3">KEN1</strain>
    </source>
</reference>
<dbReference type="GO" id="GO:0015074">
    <property type="term" value="P:DNA integration"/>
    <property type="evidence" value="ECO:0007669"/>
    <property type="project" value="InterPro"/>
</dbReference>
<protein>
    <submittedName>
        <fullName evidence="3">Retrovirus-related Pol polyprotein from transposon TNT 1-94</fullName>
    </submittedName>
</protein>
<dbReference type="PANTHER" id="PTHR11439:SF481">
    <property type="entry name" value="REVERSE TRANSCRIPTASE TY1_COPIA-TYPE DOMAIN-CONTAINING PROTEIN"/>
    <property type="match status" value="1"/>
</dbReference>
<dbReference type="InterPro" id="IPR025314">
    <property type="entry name" value="DUF4219"/>
</dbReference>
<name>A0AAW2VVV4_9LAMI</name>
<dbReference type="InterPro" id="IPR013103">
    <property type="entry name" value="RVT_2"/>
</dbReference>
<dbReference type="Pfam" id="PF22936">
    <property type="entry name" value="Pol_BBD"/>
    <property type="match status" value="1"/>
</dbReference>
<accession>A0AAW2VVV4</accession>
<dbReference type="InterPro" id="IPR057670">
    <property type="entry name" value="SH3_retrovirus"/>
</dbReference>
<dbReference type="InterPro" id="IPR036397">
    <property type="entry name" value="RNaseH_sf"/>
</dbReference>
<dbReference type="EMBL" id="JACGWN010000009">
    <property type="protein sequence ID" value="KAL0433010.1"/>
    <property type="molecule type" value="Genomic_DNA"/>
</dbReference>
<dbReference type="PANTHER" id="PTHR11439">
    <property type="entry name" value="GAG-POL-RELATED RETROTRANSPOSON"/>
    <property type="match status" value="1"/>
</dbReference>
<dbReference type="GO" id="GO:0003676">
    <property type="term" value="F:nucleic acid binding"/>
    <property type="evidence" value="ECO:0007669"/>
    <property type="project" value="InterPro"/>
</dbReference>
<dbReference type="Gene3D" id="3.30.420.10">
    <property type="entry name" value="Ribonuclease H-like superfamily/Ribonuclease H"/>
    <property type="match status" value="1"/>
</dbReference>
<reference evidence="3" key="1">
    <citation type="submission" date="2020-06" db="EMBL/GenBank/DDBJ databases">
        <authorList>
            <person name="Li T."/>
            <person name="Hu X."/>
            <person name="Zhang T."/>
            <person name="Song X."/>
            <person name="Zhang H."/>
            <person name="Dai N."/>
            <person name="Sheng W."/>
            <person name="Hou X."/>
            <person name="Wei L."/>
        </authorList>
    </citation>
    <scope>NUCLEOTIDE SEQUENCE</scope>
    <source>
        <strain evidence="3">KEN1</strain>
        <tissue evidence="3">Leaf</tissue>
    </source>
</reference>
<feature type="compositionally biased region" description="Polar residues" evidence="1">
    <location>
        <begin position="223"/>
        <end position="239"/>
    </location>
</feature>
<evidence type="ECO:0000256" key="1">
    <source>
        <dbReference type="SAM" id="MobiDB-lite"/>
    </source>
</evidence>
<proteinExistence type="predicted"/>
<feature type="region of interest" description="Disordered" evidence="1">
    <location>
        <begin position="223"/>
        <end position="244"/>
    </location>
</feature>
<dbReference type="Pfam" id="PF25597">
    <property type="entry name" value="SH3_retrovirus"/>
    <property type="match status" value="1"/>
</dbReference>
<evidence type="ECO:0000259" key="2">
    <source>
        <dbReference type="PROSITE" id="PS50994"/>
    </source>
</evidence>
<comment type="caution">
    <text evidence="3">The sequence shown here is derived from an EMBL/GenBank/DDBJ whole genome shotgun (WGS) entry which is preliminary data.</text>
</comment>
<dbReference type="SUPFAM" id="SSF53098">
    <property type="entry name" value="Ribonuclease H-like"/>
    <property type="match status" value="1"/>
</dbReference>
<dbReference type="InterPro" id="IPR054722">
    <property type="entry name" value="PolX-like_BBD"/>
</dbReference>
<evidence type="ECO:0000313" key="3">
    <source>
        <dbReference type="EMBL" id="KAL0433010.1"/>
    </source>
</evidence>
<sequence>MEISNMGNNSATQYGVEELVGTNYNYWRMCMEVYLQGQDLWELVAGGNAEIPADTTENVESRWKWKIKCGKALFALRTSIGKEYIDHVRTSVLQNKFGRHLKGSLLRIMQQGCKLLKNELAMLTQGGMSIFEYFLKVKNICAEISELDPHEKISEARMRRFLIRGLKKEYTPFVVSVQGWPNQPSVEELENLLSNQEALAKQMARSSEPNGVLFSKGKFNRKNVSTRNKSNENGSSVERTTGELHQHNGERVIVTADNSTYPVAKEGVVERSSNNMKPVKLNDVFRVPGLKRNLVSVSQITSFGKHVLFGPNDVKILDNLDSIAADIVFTGEKRGSLFVMSAGEAYVKKASQTDKAAIWHARLGHLGLSVAASNFLEEVGGRHSFIIEYDFSRYCWVKFLKEKSEALSKFVDLKDTVEKEFGKKIKCLRSHNGGEFMSNDFFQFCNDHGIQRQMMCPDTPQQNGVSERKLAHLMSVRKSRPLRFYIMKGWRCMDPETKKFVTSRDIVFDEVSSYYSSIRMKFKEMFPIQIWKLYSCFQRTMNKLQLMTFVPLLTYHVNDEHQVERRATNMNEPTSYEEAKDSPEWQAAMEEEIEALQRNQTWELVPKPENYDSVTCKWVYRLKKKSDGTIDRYKARLVARGFSQNYGLDYEETFSPVAKMTTKDQMLDISSPKEVAKDLLWRFSMGESKEKATPMEPHLKLMKDSGKMLKDAKQFRQLVGSLIYLTITKPEISYSVGVVSQFMQYPRTTHLDATRRILRYIKGSLDYGLLYKKNEAFR</sequence>
<dbReference type="Pfam" id="PF13961">
    <property type="entry name" value="DUF4219"/>
    <property type="match status" value="1"/>
</dbReference>
<dbReference type="PROSITE" id="PS50994">
    <property type="entry name" value="INTEGRASE"/>
    <property type="match status" value="1"/>
</dbReference>